<evidence type="ECO:0000256" key="1">
    <source>
        <dbReference type="ARBA" id="ARBA00006484"/>
    </source>
</evidence>
<protein>
    <submittedName>
        <fullName evidence="3">SDR family oxidoreductase</fullName>
    </submittedName>
</protein>
<dbReference type="PROSITE" id="PS00061">
    <property type="entry name" value="ADH_SHORT"/>
    <property type="match status" value="1"/>
</dbReference>
<reference evidence="3 4" key="1">
    <citation type="submission" date="2021-07" db="EMBL/GenBank/DDBJ databases">
        <title>Whole Genome Sequence of Nocardia Iowensis.</title>
        <authorList>
            <person name="Lamm A."/>
            <person name="Collins-Fairclough A.M."/>
            <person name="Bunk B."/>
            <person name="Sproer C."/>
        </authorList>
    </citation>
    <scope>NUCLEOTIDE SEQUENCE [LARGE SCALE GENOMIC DNA]</scope>
    <source>
        <strain evidence="3 4">NRRL 5646</strain>
    </source>
</reference>
<sequence length="285" mass="29577">MNRISLQGKVVAITGGARGIGAATARAFAERGAHVAIGDVDVAQCARTAADIGPGIVSAPLDVTDRASFTAFLDMVERSLGPLDVLINNAGIMPIVAFAEESQQSIERQLNINVGGVITGSQLALQRMIARGASGHIVNVASAAGRLTFPGVSTYNSTKFAVVGLTSALAAEYRSHGITFSVILPAIVRTELTAGLPDHPLLRAVTPDKVAAAVVNATARRRFEVPVPGEMGVYFRLAALLPHGVTATVMRLLGADTHLMKAAHSVERAAYEARAASSVPSPRQG</sequence>
<dbReference type="RefSeq" id="WP_218469558.1">
    <property type="nucleotide sequence ID" value="NZ_BAABJN010000010.1"/>
</dbReference>
<evidence type="ECO:0000256" key="2">
    <source>
        <dbReference type="ARBA" id="ARBA00023002"/>
    </source>
</evidence>
<dbReference type="Pfam" id="PF00106">
    <property type="entry name" value="adh_short"/>
    <property type="match status" value="1"/>
</dbReference>
<comment type="similarity">
    <text evidence="1">Belongs to the short-chain dehydrogenases/reductases (SDR) family.</text>
</comment>
<dbReference type="PANTHER" id="PTHR24322">
    <property type="entry name" value="PKSB"/>
    <property type="match status" value="1"/>
</dbReference>
<dbReference type="InterPro" id="IPR002347">
    <property type="entry name" value="SDR_fam"/>
</dbReference>
<dbReference type="CDD" id="cd05233">
    <property type="entry name" value="SDR_c"/>
    <property type="match status" value="1"/>
</dbReference>
<dbReference type="EMBL" id="CP078145">
    <property type="protein sequence ID" value="QXN88675.1"/>
    <property type="molecule type" value="Genomic_DNA"/>
</dbReference>
<organism evidence="3 4">
    <name type="scientific">Nocardia iowensis</name>
    <dbReference type="NCBI Taxonomy" id="204891"/>
    <lineage>
        <taxon>Bacteria</taxon>
        <taxon>Bacillati</taxon>
        <taxon>Actinomycetota</taxon>
        <taxon>Actinomycetes</taxon>
        <taxon>Mycobacteriales</taxon>
        <taxon>Nocardiaceae</taxon>
        <taxon>Nocardia</taxon>
    </lineage>
</organism>
<keyword evidence="4" id="KW-1185">Reference proteome</keyword>
<dbReference type="NCBIfam" id="NF005878">
    <property type="entry name" value="PRK07825.1"/>
    <property type="match status" value="1"/>
</dbReference>
<dbReference type="InterPro" id="IPR020904">
    <property type="entry name" value="Sc_DH/Rdtase_CS"/>
</dbReference>
<accession>A0ABX8RGG0</accession>
<name>A0ABX8RGG0_NOCIO</name>
<dbReference type="PANTHER" id="PTHR24322:SF736">
    <property type="entry name" value="RETINOL DEHYDROGENASE 10"/>
    <property type="match status" value="1"/>
</dbReference>
<gene>
    <name evidence="3" type="ORF">KV110_24120</name>
</gene>
<dbReference type="Proteomes" id="UP000694257">
    <property type="component" value="Chromosome"/>
</dbReference>
<keyword evidence="2" id="KW-0560">Oxidoreductase</keyword>
<evidence type="ECO:0000313" key="3">
    <source>
        <dbReference type="EMBL" id="QXN88675.1"/>
    </source>
</evidence>
<evidence type="ECO:0000313" key="4">
    <source>
        <dbReference type="Proteomes" id="UP000694257"/>
    </source>
</evidence>
<proteinExistence type="inferred from homology"/>